<sequence length="173" mass="19749">MMIRIVSDGCSGDFVVVNSRGEDTLPTNLSLNQSNKILKKLVYQFKTCCPLEQSQENDGAIVREWRPAQNTLREEDNPYEASRSKSTSSIAVKDKSTMFIKQHRRTLEILWTRNVPKHLASSQMQTSTFGRSKGLWAILTEGSWSEAIDELVISYFTFNFQSCVLEHRLSSHN</sequence>
<accession>A0ACB9E7N5</accession>
<protein>
    <submittedName>
        <fullName evidence="1">Uncharacterized protein</fullName>
    </submittedName>
</protein>
<evidence type="ECO:0000313" key="1">
    <source>
        <dbReference type="EMBL" id="KAI3754822.1"/>
    </source>
</evidence>
<reference evidence="1 2" key="2">
    <citation type="journal article" date="2022" name="Mol. Ecol. Resour.">
        <title>The genomes of chicory, endive, great burdock and yacon provide insights into Asteraceae paleo-polyploidization history and plant inulin production.</title>
        <authorList>
            <person name="Fan W."/>
            <person name="Wang S."/>
            <person name="Wang H."/>
            <person name="Wang A."/>
            <person name="Jiang F."/>
            <person name="Liu H."/>
            <person name="Zhao H."/>
            <person name="Xu D."/>
            <person name="Zhang Y."/>
        </authorList>
    </citation>
    <scope>NUCLEOTIDE SEQUENCE [LARGE SCALE GENOMIC DNA]</scope>
    <source>
        <strain evidence="2">cv. Yunnan</strain>
        <tissue evidence="1">Leaves</tissue>
    </source>
</reference>
<reference evidence="2" key="1">
    <citation type="journal article" date="2022" name="Mol. Ecol. Resour.">
        <title>The genomes of chicory, endive, great burdock and yacon provide insights into Asteraceae palaeo-polyploidization history and plant inulin production.</title>
        <authorList>
            <person name="Fan W."/>
            <person name="Wang S."/>
            <person name="Wang H."/>
            <person name="Wang A."/>
            <person name="Jiang F."/>
            <person name="Liu H."/>
            <person name="Zhao H."/>
            <person name="Xu D."/>
            <person name="Zhang Y."/>
        </authorList>
    </citation>
    <scope>NUCLEOTIDE SEQUENCE [LARGE SCALE GENOMIC DNA]</scope>
    <source>
        <strain evidence="2">cv. Yunnan</strain>
    </source>
</reference>
<dbReference type="Proteomes" id="UP001056120">
    <property type="component" value="Linkage Group LG18"/>
</dbReference>
<dbReference type="EMBL" id="CM042035">
    <property type="protein sequence ID" value="KAI3754822.1"/>
    <property type="molecule type" value="Genomic_DNA"/>
</dbReference>
<name>A0ACB9E7N5_9ASTR</name>
<keyword evidence="2" id="KW-1185">Reference proteome</keyword>
<comment type="caution">
    <text evidence="1">The sequence shown here is derived from an EMBL/GenBank/DDBJ whole genome shotgun (WGS) entry which is preliminary data.</text>
</comment>
<proteinExistence type="predicted"/>
<evidence type="ECO:0000313" key="2">
    <source>
        <dbReference type="Proteomes" id="UP001056120"/>
    </source>
</evidence>
<gene>
    <name evidence="1" type="ORF">L1987_54613</name>
</gene>
<organism evidence="1 2">
    <name type="scientific">Smallanthus sonchifolius</name>
    <dbReference type="NCBI Taxonomy" id="185202"/>
    <lineage>
        <taxon>Eukaryota</taxon>
        <taxon>Viridiplantae</taxon>
        <taxon>Streptophyta</taxon>
        <taxon>Embryophyta</taxon>
        <taxon>Tracheophyta</taxon>
        <taxon>Spermatophyta</taxon>
        <taxon>Magnoliopsida</taxon>
        <taxon>eudicotyledons</taxon>
        <taxon>Gunneridae</taxon>
        <taxon>Pentapetalae</taxon>
        <taxon>asterids</taxon>
        <taxon>campanulids</taxon>
        <taxon>Asterales</taxon>
        <taxon>Asteraceae</taxon>
        <taxon>Asteroideae</taxon>
        <taxon>Heliantheae alliance</taxon>
        <taxon>Millerieae</taxon>
        <taxon>Smallanthus</taxon>
    </lineage>
</organism>